<dbReference type="SUPFAM" id="SSF50978">
    <property type="entry name" value="WD40 repeat-like"/>
    <property type="match status" value="1"/>
</dbReference>
<dbReference type="PANTHER" id="PTHR44080">
    <property type="entry name" value="E3 UBIQUITIN-PROTEIN LIGASE COP1"/>
    <property type="match status" value="1"/>
</dbReference>
<keyword evidence="2" id="KW-1185">Reference proteome</keyword>
<dbReference type="PhylomeDB" id="A0A068VJ97"/>
<evidence type="ECO:0000313" key="1">
    <source>
        <dbReference type="EMBL" id="CDP20905.1"/>
    </source>
</evidence>
<sequence length="106" mass="12350">MYELHHISLIKLQVKVCVHVAVKYFFNFTYFSILLVGSADHRIYYYDLRNTSNPLYIFSGHKKAVSYVKFLSTNELAFASTDSTLCYMWLCPTSLFVQGSPFLSWL</sequence>
<dbReference type="Proteomes" id="UP000295252">
    <property type="component" value="Unassembled WGS sequence"/>
</dbReference>
<dbReference type="InterPro" id="IPR036322">
    <property type="entry name" value="WD40_repeat_dom_sf"/>
</dbReference>
<dbReference type="InterPro" id="IPR015943">
    <property type="entry name" value="WD40/YVTN_repeat-like_dom_sf"/>
</dbReference>
<dbReference type="GO" id="GO:0043161">
    <property type="term" value="P:proteasome-mediated ubiquitin-dependent protein catabolic process"/>
    <property type="evidence" value="ECO:0007669"/>
    <property type="project" value="TreeGrafter"/>
</dbReference>
<gene>
    <name evidence="1" type="ORF">GSCOC_T00013803001</name>
</gene>
<evidence type="ECO:0000313" key="2">
    <source>
        <dbReference type="Proteomes" id="UP000295252"/>
    </source>
</evidence>
<dbReference type="Gene3D" id="2.130.10.10">
    <property type="entry name" value="YVTN repeat-like/Quinoprotein amine dehydrogenase"/>
    <property type="match status" value="1"/>
</dbReference>
<dbReference type="AlphaFoldDB" id="A0A068VJ97"/>
<dbReference type="Gramene" id="CDP20905">
    <property type="protein sequence ID" value="CDP20905"/>
    <property type="gene ID" value="GSCOC_T00013803001"/>
</dbReference>
<dbReference type="PANTHER" id="PTHR44080:SF1">
    <property type="entry name" value="E3 UBIQUITIN-PROTEIN LIGASE COP1"/>
    <property type="match status" value="1"/>
</dbReference>
<dbReference type="STRING" id="49390.A0A068VJ97"/>
<organism evidence="1 2">
    <name type="scientific">Coffea canephora</name>
    <name type="common">Robusta coffee</name>
    <dbReference type="NCBI Taxonomy" id="49390"/>
    <lineage>
        <taxon>Eukaryota</taxon>
        <taxon>Viridiplantae</taxon>
        <taxon>Streptophyta</taxon>
        <taxon>Embryophyta</taxon>
        <taxon>Tracheophyta</taxon>
        <taxon>Spermatophyta</taxon>
        <taxon>Magnoliopsida</taxon>
        <taxon>eudicotyledons</taxon>
        <taxon>Gunneridae</taxon>
        <taxon>Pentapetalae</taxon>
        <taxon>asterids</taxon>
        <taxon>lamiids</taxon>
        <taxon>Gentianales</taxon>
        <taxon>Rubiaceae</taxon>
        <taxon>Ixoroideae</taxon>
        <taxon>Gardenieae complex</taxon>
        <taxon>Bertiereae - Coffeeae clade</taxon>
        <taxon>Coffeeae</taxon>
        <taxon>Coffea</taxon>
    </lineage>
</organism>
<name>A0A068VJ97_COFCA</name>
<protein>
    <submittedName>
        <fullName evidence="1">DH200=94 genomic scaffold, scaffold_2008</fullName>
    </submittedName>
</protein>
<dbReference type="GO" id="GO:0061630">
    <property type="term" value="F:ubiquitin protein ligase activity"/>
    <property type="evidence" value="ECO:0007669"/>
    <property type="project" value="InterPro"/>
</dbReference>
<accession>A0A068VJ97</accession>
<dbReference type="EMBL" id="HG741092">
    <property type="protein sequence ID" value="CDP20905.1"/>
    <property type="molecule type" value="Genomic_DNA"/>
</dbReference>
<dbReference type="OrthoDB" id="273771at2759"/>
<reference evidence="2" key="1">
    <citation type="journal article" date="2014" name="Science">
        <title>The coffee genome provides insight into the convergent evolution of caffeine biosynthesis.</title>
        <authorList>
            <person name="Denoeud F."/>
            <person name="Carretero-Paulet L."/>
            <person name="Dereeper A."/>
            <person name="Droc G."/>
            <person name="Guyot R."/>
            <person name="Pietrella M."/>
            <person name="Zheng C."/>
            <person name="Alberti A."/>
            <person name="Anthony F."/>
            <person name="Aprea G."/>
            <person name="Aury J.M."/>
            <person name="Bento P."/>
            <person name="Bernard M."/>
            <person name="Bocs S."/>
            <person name="Campa C."/>
            <person name="Cenci A."/>
            <person name="Combes M.C."/>
            <person name="Crouzillat D."/>
            <person name="Da Silva C."/>
            <person name="Daddiego L."/>
            <person name="De Bellis F."/>
            <person name="Dussert S."/>
            <person name="Garsmeur O."/>
            <person name="Gayraud T."/>
            <person name="Guignon V."/>
            <person name="Jahn K."/>
            <person name="Jamilloux V."/>
            <person name="Joet T."/>
            <person name="Labadie K."/>
            <person name="Lan T."/>
            <person name="Leclercq J."/>
            <person name="Lepelley M."/>
            <person name="Leroy T."/>
            <person name="Li L.T."/>
            <person name="Librado P."/>
            <person name="Lopez L."/>
            <person name="Munoz A."/>
            <person name="Noel B."/>
            <person name="Pallavicini A."/>
            <person name="Perrotta G."/>
            <person name="Poncet V."/>
            <person name="Pot D."/>
            <person name="Priyono X."/>
            <person name="Rigoreau M."/>
            <person name="Rouard M."/>
            <person name="Rozas J."/>
            <person name="Tranchant-Dubreuil C."/>
            <person name="VanBuren R."/>
            <person name="Zhang Q."/>
            <person name="Andrade A.C."/>
            <person name="Argout X."/>
            <person name="Bertrand B."/>
            <person name="de Kochko A."/>
            <person name="Graziosi G."/>
            <person name="Henry R.J."/>
            <person name="Jayarama X."/>
            <person name="Ming R."/>
            <person name="Nagai C."/>
            <person name="Rounsley S."/>
            <person name="Sankoff D."/>
            <person name="Giuliano G."/>
            <person name="Albert V.A."/>
            <person name="Wincker P."/>
            <person name="Lashermes P."/>
        </authorList>
    </citation>
    <scope>NUCLEOTIDE SEQUENCE [LARGE SCALE GENOMIC DNA]</scope>
    <source>
        <strain evidence="2">cv. DH200-94</strain>
    </source>
</reference>
<dbReference type="InterPro" id="IPR042755">
    <property type="entry name" value="COP1"/>
</dbReference>
<dbReference type="InParanoid" id="A0A068VJ97"/>
<proteinExistence type="predicted"/>